<evidence type="ECO:0000256" key="1">
    <source>
        <dbReference type="SAM" id="Phobius"/>
    </source>
</evidence>
<dbReference type="VEuPathDB" id="FungiDB:ASPWEDRAFT_31051"/>
<dbReference type="GO" id="GO:0031505">
    <property type="term" value="P:fungal-type cell wall organization"/>
    <property type="evidence" value="ECO:0007669"/>
    <property type="project" value="TreeGrafter"/>
</dbReference>
<name>A0A1L9RB17_ASPWE</name>
<dbReference type="RefSeq" id="XP_040685792.1">
    <property type="nucleotide sequence ID" value="XM_040833498.1"/>
</dbReference>
<dbReference type="OrthoDB" id="4159154at2759"/>
<evidence type="ECO:0000313" key="3">
    <source>
        <dbReference type="Proteomes" id="UP000184383"/>
    </source>
</evidence>
<sequence length="266" mass="28776">MPNGLSGLSTLAAFVAFILSALCLFAGTKTSILVDTDILTLYTPDVGNDLGVSDFYSIYVMSYCEGSLGKTDDGTLYRENFTYCSDRAVPFSFDPFHILLEETGNETSLSSMGWPSAISGDFRAFSITSQAMAVFYCIGAGVAGFMIIIKLFSCILRSSRQSIIEASFLLLGFISLSISSIIATVYAFQFVALVNYHGEEANVTAGYGQKFLIMSWVAAGLLLLGSIISLSIVVADHRRAEPGPALSHYDPKVGMEEENMTIRSRV</sequence>
<dbReference type="AlphaFoldDB" id="A0A1L9RB17"/>
<feature type="transmembrane region" description="Helical" evidence="1">
    <location>
        <begin position="133"/>
        <end position="156"/>
    </location>
</feature>
<dbReference type="STRING" id="1073089.A0A1L9RB17"/>
<dbReference type="Proteomes" id="UP000184383">
    <property type="component" value="Unassembled WGS sequence"/>
</dbReference>
<proteinExistence type="predicted"/>
<keyword evidence="1" id="KW-1133">Transmembrane helix</keyword>
<dbReference type="GO" id="GO:0005886">
    <property type="term" value="C:plasma membrane"/>
    <property type="evidence" value="ECO:0007669"/>
    <property type="project" value="InterPro"/>
</dbReference>
<keyword evidence="1" id="KW-0472">Membrane</keyword>
<dbReference type="InterPro" id="IPR009571">
    <property type="entry name" value="SUR7/Rim9-like_fungi"/>
</dbReference>
<organism evidence="2 3">
    <name type="scientific">Aspergillus wentii DTO 134E9</name>
    <dbReference type="NCBI Taxonomy" id="1073089"/>
    <lineage>
        <taxon>Eukaryota</taxon>
        <taxon>Fungi</taxon>
        <taxon>Dikarya</taxon>
        <taxon>Ascomycota</taxon>
        <taxon>Pezizomycotina</taxon>
        <taxon>Eurotiomycetes</taxon>
        <taxon>Eurotiomycetidae</taxon>
        <taxon>Eurotiales</taxon>
        <taxon>Aspergillaceae</taxon>
        <taxon>Aspergillus</taxon>
        <taxon>Aspergillus subgen. Cremei</taxon>
    </lineage>
</organism>
<gene>
    <name evidence="2" type="ORF">ASPWEDRAFT_31051</name>
</gene>
<dbReference type="EMBL" id="KV878215">
    <property type="protein sequence ID" value="OJJ32115.1"/>
    <property type="molecule type" value="Genomic_DNA"/>
</dbReference>
<dbReference type="GO" id="GO:0051285">
    <property type="term" value="C:cell cortex of cell tip"/>
    <property type="evidence" value="ECO:0007669"/>
    <property type="project" value="TreeGrafter"/>
</dbReference>
<keyword evidence="3" id="KW-1185">Reference proteome</keyword>
<dbReference type="InterPro" id="IPR052413">
    <property type="entry name" value="SUR7_domain"/>
</dbReference>
<dbReference type="PANTHER" id="PTHR28019">
    <property type="entry name" value="CELL MEMBRANE PROTEIN YLR413W-RELATED"/>
    <property type="match status" value="1"/>
</dbReference>
<keyword evidence="1" id="KW-0812">Transmembrane</keyword>
<dbReference type="Pfam" id="PF06687">
    <property type="entry name" value="SUR7"/>
    <property type="match status" value="1"/>
</dbReference>
<dbReference type="GeneID" id="63749346"/>
<evidence type="ECO:0000313" key="2">
    <source>
        <dbReference type="EMBL" id="OJJ32115.1"/>
    </source>
</evidence>
<reference evidence="3" key="1">
    <citation type="journal article" date="2017" name="Genome Biol.">
        <title>Comparative genomics reveals high biological diversity and specific adaptations in the industrially and medically important fungal genus Aspergillus.</title>
        <authorList>
            <person name="de Vries R.P."/>
            <person name="Riley R."/>
            <person name="Wiebenga A."/>
            <person name="Aguilar-Osorio G."/>
            <person name="Amillis S."/>
            <person name="Uchima C.A."/>
            <person name="Anderluh G."/>
            <person name="Asadollahi M."/>
            <person name="Askin M."/>
            <person name="Barry K."/>
            <person name="Battaglia E."/>
            <person name="Bayram O."/>
            <person name="Benocci T."/>
            <person name="Braus-Stromeyer S.A."/>
            <person name="Caldana C."/>
            <person name="Canovas D."/>
            <person name="Cerqueira G.C."/>
            <person name="Chen F."/>
            <person name="Chen W."/>
            <person name="Choi C."/>
            <person name="Clum A."/>
            <person name="Dos Santos R.A."/>
            <person name="Damasio A.R."/>
            <person name="Diallinas G."/>
            <person name="Emri T."/>
            <person name="Fekete E."/>
            <person name="Flipphi M."/>
            <person name="Freyberg S."/>
            <person name="Gallo A."/>
            <person name="Gournas C."/>
            <person name="Habgood R."/>
            <person name="Hainaut M."/>
            <person name="Harispe M.L."/>
            <person name="Henrissat B."/>
            <person name="Hilden K.S."/>
            <person name="Hope R."/>
            <person name="Hossain A."/>
            <person name="Karabika E."/>
            <person name="Karaffa L."/>
            <person name="Karanyi Z."/>
            <person name="Krasevec N."/>
            <person name="Kuo A."/>
            <person name="Kusch H."/>
            <person name="LaButti K."/>
            <person name="Lagendijk E.L."/>
            <person name="Lapidus A."/>
            <person name="Levasseur A."/>
            <person name="Lindquist E."/>
            <person name="Lipzen A."/>
            <person name="Logrieco A.F."/>
            <person name="MacCabe A."/>
            <person name="Maekelae M.R."/>
            <person name="Malavazi I."/>
            <person name="Melin P."/>
            <person name="Meyer V."/>
            <person name="Mielnichuk N."/>
            <person name="Miskei M."/>
            <person name="Molnar A.P."/>
            <person name="Mule G."/>
            <person name="Ngan C.Y."/>
            <person name="Orejas M."/>
            <person name="Orosz E."/>
            <person name="Ouedraogo J.P."/>
            <person name="Overkamp K.M."/>
            <person name="Park H.-S."/>
            <person name="Perrone G."/>
            <person name="Piumi F."/>
            <person name="Punt P.J."/>
            <person name="Ram A.F."/>
            <person name="Ramon A."/>
            <person name="Rauscher S."/>
            <person name="Record E."/>
            <person name="Riano-Pachon D.M."/>
            <person name="Robert V."/>
            <person name="Roehrig J."/>
            <person name="Ruller R."/>
            <person name="Salamov A."/>
            <person name="Salih N.S."/>
            <person name="Samson R.A."/>
            <person name="Sandor E."/>
            <person name="Sanguinetti M."/>
            <person name="Schuetze T."/>
            <person name="Sepcic K."/>
            <person name="Shelest E."/>
            <person name="Sherlock G."/>
            <person name="Sophianopoulou V."/>
            <person name="Squina F.M."/>
            <person name="Sun H."/>
            <person name="Susca A."/>
            <person name="Todd R.B."/>
            <person name="Tsang A."/>
            <person name="Unkles S.E."/>
            <person name="van de Wiele N."/>
            <person name="van Rossen-Uffink D."/>
            <person name="Oliveira J.V."/>
            <person name="Vesth T.C."/>
            <person name="Visser J."/>
            <person name="Yu J.-H."/>
            <person name="Zhou M."/>
            <person name="Andersen M.R."/>
            <person name="Archer D.B."/>
            <person name="Baker S.E."/>
            <person name="Benoit I."/>
            <person name="Brakhage A.A."/>
            <person name="Braus G.H."/>
            <person name="Fischer R."/>
            <person name="Frisvad J.C."/>
            <person name="Goldman G.H."/>
            <person name="Houbraken J."/>
            <person name="Oakley B."/>
            <person name="Pocsi I."/>
            <person name="Scazzocchio C."/>
            <person name="Seiboth B."/>
            <person name="vanKuyk P.A."/>
            <person name="Wortman J."/>
            <person name="Dyer P.S."/>
            <person name="Grigoriev I.V."/>
        </authorList>
    </citation>
    <scope>NUCLEOTIDE SEQUENCE [LARGE SCALE GENOMIC DNA]</scope>
    <source>
        <strain evidence="3">DTO 134E9</strain>
    </source>
</reference>
<accession>A0A1L9RB17</accession>
<feature type="transmembrane region" description="Helical" evidence="1">
    <location>
        <begin position="211"/>
        <end position="235"/>
    </location>
</feature>
<protein>
    <submittedName>
        <fullName evidence="2">Uncharacterized protein</fullName>
    </submittedName>
</protein>
<dbReference type="PANTHER" id="PTHR28019:SF7">
    <property type="entry name" value="SUR7 PROTEIN"/>
    <property type="match status" value="1"/>
</dbReference>
<feature type="transmembrane region" description="Helical" evidence="1">
    <location>
        <begin position="168"/>
        <end position="191"/>
    </location>
</feature>